<dbReference type="GO" id="GO:0008506">
    <property type="term" value="F:sucrose:proton symporter activity"/>
    <property type="evidence" value="ECO:0007669"/>
    <property type="project" value="TreeGrafter"/>
</dbReference>
<keyword evidence="2" id="KW-0813">Transport</keyword>
<feature type="transmembrane region" description="Helical" evidence="7">
    <location>
        <begin position="179"/>
        <end position="197"/>
    </location>
</feature>
<dbReference type="SUPFAM" id="SSF103473">
    <property type="entry name" value="MFS general substrate transporter"/>
    <property type="match status" value="1"/>
</dbReference>
<evidence type="ECO:0000256" key="6">
    <source>
        <dbReference type="SAM" id="MobiDB-lite"/>
    </source>
</evidence>
<feature type="transmembrane region" description="Helical" evidence="7">
    <location>
        <begin position="365"/>
        <end position="392"/>
    </location>
</feature>
<feature type="transmembrane region" description="Helical" evidence="7">
    <location>
        <begin position="141"/>
        <end position="159"/>
    </location>
</feature>
<evidence type="ECO:0000256" key="3">
    <source>
        <dbReference type="ARBA" id="ARBA00022692"/>
    </source>
</evidence>
<evidence type="ECO:0000313" key="9">
    <source>
        <dbReference type="Proteomes" id="UP000217199"/>
    </source>
</evidence>
<feature type="transmembrane region" description="Helical" evidence="7">
    <location>
        <begin position="31"/>
        <end position="50"/>
    </location>
</feature>
<keyword evidence="3 7" id="KW-0812">Transmembrane</keyword>
<comment type="caution">
    <text evidence="8">The sequence shown here is derived from an EMBL/GenBank/DDBJ whole genome shotgun (WGS) entry which is preliminary data.</text>
</comment>
<name>A0A286UEF0_9AGAM</name>
<proteinExistence type="predicted"/>
<feature type="transmembrane region" description="Helical" evidence="7">
    <location>
        <begin position="562"/>
        <end position="582"/>
    </location>
</feature>
<dbReference type="Pfam" id="PF13347">
    <property type="entry name" value="MFS_2"/>
    <property type="match status" value="1"/>
</dbReference>
<gene>
    <name evidence="8" type="ORF">PNOK_0641400</name>
</gene>
<keyword evidence="9" id="KW-1185">Reference proteome</keyword>
<keyword evidence="4 7" id="KW-1133">Transmembrane helix</keyword>
<feature type="transmembrane region" description="Helical" evidence="7">
    <location>
        <begin position="70"/>
        <end position="91"/>
    </location>
</feature>
<dbReference type="OrthoDB" id="28755at2759"/>
<dbReference type="Proteomes" id="UP000217199">
    <property type="component" value="Unassembled WGS sequence"/>
</dbReference>
<evidence type="ECO:0000256" key="5">
    <source>
        <dbReference type="ARBA" id="ARBA00023136"/>
    </source>
</evidence>
<comment type="subcellular location">
    <subcellularLocation>
        <location evidence="1">Membrane</location>
        <topology evidence="1">Multi-pass membrane protein</topology>
    </subcellularLocation>
</comment>
<dbReference type="FunCoup" id="A0A286UEF0">
    <property type="interactions" value="62"/>
</dbReference>
<protein>
    <submittedName>
        <fullName evidence="8">MFS general substrate transporter</fullName>
    </submittedName>
</protein>
<dbReference type="PANTHER" id="PTHR19432:SF91">
    <property type="entry name" value="GENERAL ALPHA-GLUCOSIDE PERMEASE"/>
    <property type="match status" value="1"/>
</dbReference>
<feature type="transmembrane region" description="Helical" evidence="7">
    <location>
        <begin position="272"/>
        <end position="294"/>
    </location>
</feature>
<feature type="transmembrane region" description="Helical" evidence="7">
    <location>
        <begin position="103"/>
        <end position="121"/>
    </location>
</feature>
<dbReference type="GO" id="GO:0005886">
    <property type="term" value="C:plasma membrane"/>
    <property type="evidence" value="ECO:0007669"/>
    <property type="project" value="TreeGrafter"/>
</dbReference>
<evidence type="ECO:0000313" key="8">
    <source>
        <dbReference type="EMBL" id="PAV17928.1"/>
    </source>
</evidence>
<dbReference type="Gene3D" id="1.20.1250.20">
    <property type="entry name" value="MFS general substrate transporter like domains"/>
    <property type="match status" value="1"/>
</dbReference>
<feature type="region of interest" description="Disordered" evidence="6">
    <location>
        <begin position="474"/>
        <end position="512"/>
    </location>
</feature>
<dbReference type="AlphaFoldDB" id="A0A286UEF0"/>
<evidence type="ECO:0000256" key="4">
    <source>
        <dbReference type="ARBA" id="ARBA00022989"/>
    </source>
</evidence>
<organism evidence="8 9">
    <name type="scientific">Pyrrhoderma noxium</name>
    <dbReference type="NCBI Taxonomy" id="2282107"/>
    <lineage>
        <taxon>Eukaryota</taxon>
        <taxon>Fungi</taxon>
        <taxon>Dikarya</taxon>
        <taxon>Basidiomycota</taxon>
        <taxon>Agaricomycotina</taxon>
        <taxon>Agaricomycetes</taxon>
        <taxon>Hymenochaetales</taxon>
        <taxon>Hymenochaetaceae</taxon>
        <taxon>Pyrrhoderma</taxon>
    </lineage>
</organism>
<evidence type="ECO:0000256" key="2">
    <source>
        <dbReference type="ARBA" id="ARBA00022448"/>
    </source>
</evidence>
<evidence type="ECO:0000256" key="1">
    <source>
        <dbReference type="ARBA" id="ARBA00004141"/>
    </source>
</evidence>
<dbReference type="InParanoid" id="A0A286UEF0"/>
<accession>A0A286UEF0</accession>
<keyword evidence="5 7" id="KW-0472">Membrane</keyword>
<reference evidence="8 9" key="1">
    <citation type="journal article" date="2017" name="Mol. Ecol.">
        <title>Comparative and population genomic landscape of Phellinus noxius: A hypervariable fungus causing root rot in trees.</title>
        <authorList>
            <person name="Chung C.L."/>
            <person name="Lee T.J."/>
            <person name="Akiba M."/>
            <person name="Lee H.H."/>
            <person name="Kuo T.H."/>
            <person name="Liu D."/>
            <person name="Ke H.M."/>
            <person name="Yokoi T."/>
            <person name="Roa M.B."/>
            <person name="Lu M.J."/>
            <person name="Chang Y.Y."/>
            <person name="Ann P.J."/>
            <person name="Tsai J.N."/>
            <person name="Chen C.Y."/>
            <person name="Tzean S.S."/>
            <person name="Ota Y."/>
            <person name="Hattori T."/>
            <person name="Sahashi N."/>
            <person name="Liou R.F."/>
            <person name="Kikuchi T."/>
            <person name="Tsai I.J."/>
        </authorList>
    </citation>
    <scope>NUCLEOTIDE SEQUENCE [LARGE SCALE GENOMIC DNA]</scope>
    <source>
        <strain evidence="8 9">FFPRI411160</strain>
    </source>
</reference>
<evidence type="ECO:0000256" key="7">
    <source>
        <dbReference type="SAM" id="Phobius"/>
    </source>
</evidence>
<dbReference type="InterPro" id="IPR036259">
    <property type="entry name" value="MFS_trans_sf"/>
</dbReference>
<feature type="transmembrane region" description="Helical" evidence="7">
    <location>
        <begin position="619"/>
        <end position="639"/>
    </location>
</feature>
<dbReference type="EMBL" id="NBII01000006">
    <property type="protein sequence ID" value="PAV17928.1"/>
    <property type="molecule type" value="Genomic_DNA"/>
</dbReference>
<sequence>MTGFGSLSVSESAENGDVRWAGRSRIMGPKWMQMPLLTIGLLGVQVLWSAEMSYASPYLISLGLSKSYTAVAFLAGPLSGLVVQPLIGVIADNSKSRFGRRRPYMLLATAICIVSMLLLGFTRDFVSIFISRESSSNKLFTILLAVVALYGIDFSINAVQAVDRALIVDTIPASHQPDANAWAARMLGIGSVVGFFIGNADLTHGFPWFGSTQMEILSVLAAFLLLSTQLTTAATVKEKILVSSSGAKKGLRQEIREIWDNILTLPRIIRQICIVQFLAWLAWFPVLFYTTVYIGDLYKSGLPIPANEEEATIQDDQATITGSRAFFHFALIALTANWFLPFLVKKEGGTGEASQLRRSSSLIDKLRVIHLCDLWAMSHLLFAICMFMTFFVSTVSGASFLITIVGFSWAVTQWAPFALLAEEIIASSQDDTFDDNGSISIRLLDVRHSHSAAEPSSAEPDVLWDEGDERERLMNESKSKVREGNDQEVDSRSSSFEDTRLTNGGNGLLGNGLARQSQADLPAVSSPNVNSPDVEGEHTLPLRSGGGGLQAKSGIIIGIHNLFIVIPQFISTAITSIVFALFDSERTVATDNVDVEDTAAILFSREGNGNIHGVSSVAIVFRLGGIAAMLAFVLCWRLARELKRAR</sequence>
<feature type="compositionally biased region" description="Basic and acidic residues" evidence="6">
    <location>
        <begin position="474"/>
        <end position="500"/>
    </location>
</feature>
<dbReference type="PANTHER" id="PTHR19432">
    <property type="entry name" value="SUGAR TRANSPORTER"/>
    <property type="match status" value="1"/>
</dbReference>